<evidence type="ECO:0000313" key="2">
    <source>
        <dbReference type="EMBL" id="QEK62605.1"/>
    </source>
</evidence>
<dbReference type="RefSeq" id="WP_149125881.1">
    <property type="nucleotide sequence ID" value="NZ_CP043404.1"/>
</dbReference>
<dbReference type="InterPro" id="IPR005302">
    <property type="entry name" value="MoCF_Sase_C"/>
</dbReference>
<keyword evidence="3" id="KW-1185">Reference proteome</keyword>
<dbReference type="PANTHER" id="PTHR30212">
    <property type="entry name" value="PROTEIN YIIM"/>
    <property type="match status" value="1"/>
</dbReference>
<dbReference type="GeneID" id="61767577"/>
<accession>A0A5C0WEM2</accession>
<dbReference type="AlphaFoldDB" id="A0A5C0WEM2"/>
<dbReference type="Proteomes" id="UP000325032">
    <property type="component" value="Chromosome"/>
</dbReference>
<dbReference type="GO" id="GO:0030151">
    <property type="term" value="F:molybdenum ion binding"/>
    <property type="evidence" value="ECO:0007669"/>
    <property type="project" value="InterPro"/>
</dbReference>
<dbReference type="PROSITE" id="PS51340">
    <property type="entry name" value="MOSC"/>
    <property type="match status" value="1"/>
</dbReference>
<dbReference type="InterPro" id="IPR052353">
    <property type="entry name" value="Benzoxazolinone_Detox_Enz"/>
</dbReference>
<dbReference type="SUPFAM" id="SSF50800">
    <property type="entry name" value="PK beta-barrel domain-like"/>
    <property type="match status" value="1"/>
</dbReference>
<evidence type="ECO:0000313" key="3">
    <source>
        <dbReference type="Proteomes" id="UP000325032"/>
    </source>
</evidence>
<dbReference type="Gene3D" id="2.40.33.20">
    <property type="entry name" value="PK beta-barrel domain-like"/>
    <property type="match status" value="1"/>
</dbReference>
<dbReference type="EMBL" id="CP043404">
    <property type="protein sequence ID" value="QEK62605.1"/>
    <property type="molecule type" value="Genomic_DNA"/>
</dbReference>
<dbReference type="InterPro" id="IPR011037">
    <property type="entry name" value="Pyrv_Knase-like_insert_dom_sf"/>
</dbReference>
<dbReference type="GO" id="GO:0030170">
    <property type="term" value="F:pyridoxal phosphate binding"/>
    <property type="evidence" value="ECO:0007669"/>
    <property type="project" value="InterPro"/>
</dbReference>
<name>A0A5C0WEM2_BACIA</name>
<gene>
    <name evidence="2" type="primary">yiiM</name>
    <name evidence="2" type="ORF">FX981_00790</name>
</gene>
<feature type="domain" description="MOSC" evidence="1">
    <location>
        <begin position="33"/>
        <end position="167"/>
    </location>
</feature>
<proteinExistence type="predicted"/>
<organism evidence="2 3">
    <name type="scientific">Bacillus safensis</name>
    <dbReference type="NCBI Taxonomy" id="561879"/>
    <lineage>
        <taxon>Bacteria</taxon>
        <taxon>Bacillati</taxon>
        <taxon>Bacillota</taxon>
        <taxon>Bacilli</taxon>
        <taxon>Bacillales</taxon>
        <taxon>Bacillaceae</taxon>
        <taxon>Bacillus</taxon>
    </lineage>
</organism>
<reference evidence="2 3" key="1">
    <citation type="journal article" date="2018" name="Plant Biotechnol. Rep.">
        <title>Diversity and antifungal activity of endophytic bacteria associated with Panax ginseng seedlings.</title>
        <authorList>
            <person name="Park J.M."/>
            <person name="Hong C.E."/>
            <person name="Jo S.H."/>
        </authorList>
    </citation>
    <scope>NUCLEOTIDE SEQUENCE [LARGE SCALE GENOMIC DNA]</scope>
    <source>
        <strain evidence="2 3">PgKB20</strain>
    </source>
</reference>
<protein>
    <submittedName>
        <fullName evidence="2">Protein YiiM</fullName>
    </submittedName>
</protein>
<dbReference type="Pfam" id="PF03473">
    <property type="entry name" value="MOSC"/>
    <property type="match status" value="1"/>
</dbReference>
<sequence>MGHKRYDIEGIQVGQPIITYANGKEIKTAINKRRIHEPVYLSQVNFEGDGQGDLVHHGGYDKAVCVFPYDHYAHFEQFLGVPLQEAAFGENITVRQLVETNVHIGDVFQLGDAFVEVSQPRQPCVKLSLKHGNMKLVKEVQKTGYTGFYLRVLKEGMVPPDASLVLVEKASHHITVHEVNEVKYRQTSPERLKAVLEVDALADVVRKSLEKRIQHI</sequence>
<dbReference type="InterPro" id="IPR005163">
    <property type="entry name" value="Tri_helical_YiiM-like"/>
</dbReference>
<dbReference type="PANTHER" id="PTHR30212:SF4">
    <property type="entry name" value="MOSC DOMAIN-CONTAINING PROTEIN"/>
    <property type="match status" value="1"/>
</dbReference>
<evidence type="ECO:0000259" key="1">
    <source>
        <dbReference type="PROSITE" id="PS51340"/>
    </source>
</evidence>
<dbReference type="Pfam" id="PF03475">
    <property type="entry name" value="YiiM_3-alpha"/>
    <property type="match status" value="1"/>
</dbReference>
<dbReference type="GO" id="GO:0003824">
    <property type="term" value="F:catalytic activity"/>
    <property type="evidence" value="ECO:0007669"/>
    <property type="project" value="InterPro"/>
</dbReference>